<dbReference type="InParanoid" id="D6TY30"/>
<keyword evidence="2" id="KW-1185">Reference proteome</keyword>
<organism evidence="1 2">
    <name type="scientific">Ktedonobacter racemifer DSM 44963</name>
    <dbReference type="NCBI Taxonomy" id="485913"/>
    <lineage>
        <taxon>Bacteria</taxon>
        <taxon>Bacillati</taxon>
        <taxon>Chloroflexota</taxon>
        <taxon>Ktedonobacteria</taxon>
        <taxon>Ktedonobacterales</taxon>
        <taxon>Ktedonobacteraceae</taxon>
        <taxon>Ktedonobacter</taxon>
    </lineage>
</organism>
<dbReference type="AlphaFoldDB" id="D6TY30"/>
<dbReference type="RefSeq" id="WP_007916995.1">
    <property type="nucleotide sequence ID" value="NZ_ADVG01000003.1"/>
</dbReference>
<name>D6TY30_KTERA</name>
<protein>
    <submittedName>
        <fullName evidence="1">Uncharacterized protein</fullName>
    </submittedName>
</protein>
<evidence type="ECO:0000313" key="1">
    <source>
        <dbReference type="EMBL" id="EFH85026.1"/>
    </source>
</evidence>
<proteinExistence type="predicted"/>
<evidence type="ECO:0000313" key="2">
    <source>
        <dbReference type="Proteomes" id="UP000004508"/>
    </source>
</evidence>
<sequence length="90" mass="10854">MEQENNEDFSAIETAYRRGWQQGFRHANTLVTFLQSKGYGLNHIQKLLTTYNDILVTSWRYEGNLQRMEDHPNFDVQQLEEIIKYQQREE</sequence>
<accession>D6TY30</accession>
<dbReference type="Proteomes" id="UP000004508">
    <property type="component" value="Unassembled WGS sequence"/>
</dbReference>
<dbReference type="EMBL" id="ADVG01000003">
    <property type="protein sequence ID" value="EFH85026.1"/>
    <property type="molecule type" value="Genomic_DNA"/>
</dbReference>
<comment type="caution">
    <text evidence="1">The sequence shown here is derived from an EMBL/GenBank/DDBJ whole genome shotgun (WGS) entry which is preliminary data.</text>
</comment>
<gene>
    <name evidence="1" type="ORF">Krac_6160</name>
</gene>
<reference evidence="1 2" key="1">
    <citation type="journal article" date="2011" name="Stand. Genomic Sci.">
        <title>Non-contiguous finished genome sequence and contextual data of the filamentous soil bacterium Ktedonobacter racemifer type strain (SOSP1-21).</title>
        <authorList>
            <person name="Chang Y.J."/>
            <person name="Land M."/>
            <person name="Hauser L."/>
            <person name="Chertkov O."/>
            <person name="Del Rio T.G."/>
            <person name="Nolan M."/>
            <person name="Copeland A."/>
            <person name="Tice H."/>
            <person name="Cheng J.F."/>
            <person name="Lucas S."/>
            <person name="Han C."/>
            <person name="Goodwin L."/>
            <person name="Pitluck S."/>
            <person name="Ivanova N."/>
            <person name="Ovchinikova G."/>
            <person name="Pati A."/>
            <person name="Chen A."/>
            <person name="Palaniappan K."/>
            <person name="Mavromatis K."/>
            <person name="Liolios K."/>
            <person name="Brettin T."/>
            <person name="Fiebig A."/>
            <person name="Rohde M."/>
            <person name="Abt B."/>
            <person name="Goker M."/>
            <person name="Detter J.C."/>
            <person name="Woyke T."/>
            <person name="Bristow J."/>
            <person name="Eisen J.A."/>
            <person name="Markowitz V."/>
            <person name="Hugenholtz P."/>
            <person name="Kyrpides N.C."/>
            <person name="Klenk H.P."/>
            <person name="Lapidus A."/>
        </authorList>
    </citation>
    <scope>NUCLEOTIDE SEQUENCE [LARGE SCALE GENOMIC DNA]</scope>
    <source>
        <strain evidence="2">DSM 44963</strain>
    </source>
</reference>